<dbReference type="GO" id="GO:0098703">
    <property type="term" value="P:calcium ion import across plasma membrane"/>
    <property type="evidence" value="ECO:0007669"/>
    <property type="project" value="TreeGrafter"/>
</dbReference>
<protein>
    <recommendedName>
        <fullName evidence="8">Ion transport domain-containing protein</fullName>
    </recommendedName>
</protein>
<dbReference type="EMBL" id="BEZZ01126202">
    <property type="protein sequence ID" value="GCC44259.1"/>
    <property type="molecule type" value="Genomic_DNA"/>
</dbReference>
<dbReference type="Gene3D" id="1.10.287.70">
    <property type="match status" value="1"/>
</dbReference>
<keyword evidence="3" id="KW-0677">Repeat</keyword>
<feature type="domain" description="Ion transport" evidence="8">
    <location>
        <begin position="2"/>
        <end position="104"/>
    </location>
</feature>
<dbReference type="AlphaFoldDB" id="A0A401TNQ4"/>
<reference evidence="9 10" key="1">
    <citation type="journal article" date="2018" name="Nat. Ecol. Evol.">
        <title>Shark genomes provide insights into elasmobranch evolution and the origin of vertebrates.</title>
        <authorList>
            <person name="Hara Y"/>
            <person name="Yamaguchi K"/>
            <person name="Onimaru K"/>
            <person name="Kadota M"/>
            <person name="Koyanagi M"/>
            <person name="Keeley SD"/>
            <person name="Tatsumi K"/>
            <person name="Tanaka K"/>
            <person name="Motone F"/>
            <person name="Kageyama Y"/>
            <person name="Nozu R"/>
            <person name="Adachi N"/>
            <person name="Nishimura O"/>
            <person name="Nakagawa R"/>
            <person name="Tanegashima C"/>
            <person name="Kiyatake I"/>
            <person name="Matsumoto R"/>
            <person name="Murakumo K"/>
            <person name="Nishida K"/>
            <person name="Terakita A"/>
            <person name="Kuratani S"/>
            <person name="Sato K"/>
            <person name="Hyodo S Kuraku.S."/>
        </authorList>
    </citation>
    <scope>NUCLEOTIDE SEQUENCE [LARGE SCALE GENOMIC DNA]</scope>
</reference>
<sequence>MIIGDLLRFCWLMLMVLLGFTAAFHITFQTLEPEFWPHFQDFSMCLFTMFQLFLGLLDIPINYEKVTPAVVKVTYVVYMVLAFLLMVNLLTATMGDTYWRVAHERDQHWRAQ</sequence>
<dbReference type="OrthoDB" id="533508at2759"/>
<dbReference type="Pfam" id="PF00520">
    <property type="entry name" value="Ion_trans"/>
    <property type="match status" value="1"/>
</dbReference>
<evidence type="ECO:0000256" key="5">
    <source>
        <dbReference type="ARBA" id="ARBA00023043"/>
    </source>
</evidence>
<keyword evidence="4 7" id="KW-1133">Transmembrane helix</keyword>
<evidence type="ECO:0000313" key="10">
    <source>
        <dbReference type="Proteomes" id="UP000287033"/>
    </source>
</evidence>
<feature type="non-terminal residue" evidence="9">
    <location>
        <position position="112"/>
    </location>
</feature>
<comment type="caution">
    <text evidence="9">The sequence shown here is derived from an EMBL/GenBank/DDBJ whole genome shotgun (WGS) entry which is preliminary data.</text>
</comment>
<evidence type="ECO:0000256" key="3">
    <source>
        <dbReference type="ARBA" id="ARBA00022737"/>
    </source>
</evidence>
<name>A0A401TNQ4_CHIPU</name>
<accession>A0A401TNQ4</accession>
<dbReference type="Proteomes" id="UP000287033">
    <property type="component" value="Unassembled WGS sequence"/>
</dbReference>
<dbReference type="STRING" id="137246.A0A401TNQ4"/>
<evidence type="ECO:0000256" key="1">
    <source>
        <dbReference type="ARBA" id="ARBA00004141"/>
    </source>
</evidence>
<evidence type="ECO:0000256" key="2">
    <source>
        <dbReference type="ARBA" id="ARBA00022692"/>
    </source>
</evidence>
<gene>
    <name evidence="9" type="ORF">chiPu_0028219</name>
</gene>
<evidence type="ECO:0000259" key="8">
    <source>
        <dbReference type="Pfam" id="PF00520"/>
    </source>
</evidence>
<dbReference type="PANTHER" id="PTHR10582:SF25">
    <property type="entry name" value="TRANSIENT RECEPTOR POTENTIAL CATION CHANNEL SUBFAMILY V MEMBER 6"/>
    <property type="match status" value="1"/>
</dbReference>
<evidence type="ECO:0000256" key="7">
    <source>
        <dbReference type="SAM" id="Phobius"/>
    </source>
</evidence>
<keyword evidence="2 7" id="KW-0812">Transmembrane</keyword>
<dbReference type="GO" id="GO:0005262">
    <property type="term" value="F:calcium channel activity"/>
    <property type="evidence" value="ECO:0007669"/>
    <property type="project" value="TreeGrafter"/>
</dbReference>
<keyword evidence="6 7" id="KW-0472">Membrane</keyword>
<keyword evidence="5" id="KW-0040">ANK repeat</keyword>
<feature type="transmembrane region" description="Helical" evidence="7">
    <location>
        <begin position="69"/>
        <end position="90"/>
    </location>
</feature>
<feature type="transmembrane region" description="Helical" evidence="7">
    <location>
        <begin position="9"/>
        <end position="27"/>
    </location>
</feature>
<keyword evidence="10" id="KW-1185">Reference proteome</keyword>
<evidence type="ECO:0000256" key="6">
    <source>
        <dbReference type="ARBA" id="ARBA00023136"/>
    </source>
</evidence>
<dbReference type="GO" id="GO:0005886">
    <property type="term" value="C:plasma membrane"/>
    <property type="evidence" value="ECO:0007669"/>
    <property type="project" value="TreeGrafter"/>
</dbReference>
<comment type="subcellular location">
    <subcellularLocation>
        <location evidence="1">Membrane</location>
        <topology evidence="1">Multi-pass membrane protein</topology>
    </subcellularLocation>
</comment>
<dbReference type="InterPro" id="IPR024862">
    <property type="entry name" value="TRPV"/>
</dbReference>
<organism evidence="9 10">
    <name type="scientific">Chiloscyllium punctatum</name>
    <name type="common">Brownbanded bambooshark</name>
    <name type="synonym">Hemiscyllium punctatum</name>
    <dbReference type="NCBI Taxonomy" id="137246"/>
    <lineage>
        <taxon>Eukaryota</taxon>
        <taxon>Metazoa</taxon>
        <taxon>Chordata</taxon>
        <taxon>Craniata</taxon>
        <taxon>Vertebrata</taxon>
        <taxon>Chondrichthyes</taxon>
        <taxon>Elasmobranchii</taxon>
        <taxon>Galeomorphii</taxon>
        <taxon>Galeoidea</taxon>
        <taxon>Orectolobiformes</taxon>
        <taxon>Hemiscylliidae</taxon>
        <taxon>Chiloscyllium</taxon>
    </lineage>
</organism>
<dbReference type="OMA" id="HERDQHW"/>
<feature type="transmembrane region" description="Helical" evidence="7">
    <location>
        <begin position="39"/>
        <end position="57"/>
    </location>
</feature>
<proteinExistence type="predicted"/>
<dbReference type="InterPro" id="IPR005821">
    <property type="entry name" value="Ion_trans_dom"/>
</dbReference>
<dbReference type="PANTHER" id="PTHR10582">
    <property type="entry name" value="TRANSIENT RECEPTOR POTENTIAL ION CHANNEL PROTEIN"/>
    <property type="match status" value="1"/>
</dbReference>
<evidence type="ECO:0000256" key="4">
    <source>
        <dbReference type="ARBA" id="ARBA00022989"/>
    </source>
</evidence>
<evidence type="ECO:0000313" key="9">
    <source>
        <dbReference type="EMBL" id="GCC44259.1"/>
    </source>
</evidence>